<keyword evidence="2" id="KW-0560">Oxidoreductase</keyword>
<evidence type="ECO:0000256" key="2">
    <source>
        <dbReference type="ARBA" id="ARBA00023002"/>
    </source>
</evidence>
<keyword evidence="5" id="KW-1185">Reference proteome</keyword>
<evidence type="ECO:0000313" key="5">
    <source>
        <dbReference type="Proteomes" id="UP001589810"/>
    </source>
</evidence>
<protein>
    <submittedName>
        <fullName evidence="4">SDR family oxidoreductase</fullName>
    </submittedName>
</protein>
<dbReference type="InterPro" id="IPR057326">
    <property type="entry name" value="KR_dom"/>
</dbReference>
<dbReference type="PROSITE" id="PS00061">
    <property type="entry name" value="ADH_SHORT"/>
    <property type="match status" value="1"/>
</dbReference>
<dbReference type="Gene3D" id="3.40.50.720">
    <property type="entry name" value="NAD(P)-binding Rossmann-like Domain"/>
    <property type="match status" value="1"/>
</dbReference>
<dbReference type="EMBL" id="JBHLUD010000013">
    <property type="protein sequence ID" value="MFC0546707.1"/>
    <property type="molecule type" value="Genomic_DNA"/>
</dbReference>
<gene>
    <name evidence="4" type="ORF">ACFFH7_34720</name>
</gene>
<evidence type="ECO:0000256" key="1">
    <source>
        <dbReference type="ARBA" id="ARBA00006484"/>
    </source>
</evidence>
<dbReference type="InterPro" id="IPR020904">
    <property type="entry name" value="Sc_DH/Rdtase_CS"/>
</dbReference>
<dbReference type="PANTHER" id="PTHR42760">
    <property type="entry name" value="SHORT-CHAIN DEHYDROGENASES/REDUCTASES FAMILY MEMBER"/>
    <property type="match status" value="1"/>
</dbReference>
<name>A0ABV6N2M2_9PSEU</name>
<comment type="similarity">
    <text evidence="1">Belongs to the short-chain dehydrogenases/reductases (SDR) family.</text>
</comment>
<comment type="caution">
    <text evidence="4">The sequence shown here is derived from an EMBL/GenBank/DDBJ whole genome shotgun (WGS) entry which is preliminary data.</text>
</comment>
<dbReference type="Proteomes" id="UP001589810">
    <property type="component" value="Unassembled WGS sequence"/>
</dbReference>
<dbReference type="InterPro" id="IPR036291">
    <property type="entry name" value="NAD(P)-bd_dom_sf"/>
</dbReference>
<sequence>MFSLKGKTALVTGARTGIGKAIAVGLAQAGADLVVLGHSPDFAEVTAEAQAAGASVETLIVDLADPDAVEPALAGLLARREVDVLVNNAGIIHRQPATDVSLADWRRMQAVNLDSVFALSQAVGRQMTARGSGKIITVASLLSFQGGINVSGYTTSKHAVTGLTKALANEWAPYGVQVNAIAPGYIATNNTEALRADPDREPAIRGRIPAGRWGTPEDLVGAAVFLAAPASDYVTGHVLVVDGGWMSR</sequence>
<organism evidence="4 5">
    <name type="scientific">Kutzneria chonburiensis</name>
    <dbReference type="NCBI Taxonomy" id="1483604"/>
    <lineage>
        <taxon>Bacteria</taxon>
        <taxon>Bacillati</taxon>
        <taxon>Actinomycetota</taxon>
        <taxon>Actinomycetes</taxon>
        <taxon>Pseudonocardiales</taxon>
        <taxon>Pseudonocardiaceae</taxon>
        <taxon>Kutzneria</taxon>
    </lineage>
</organism>
<dbReference type="Pfam" id="PF13561">
    <property type="entry name" value="adh_short_C2"/>
    <property type="match status" value="1"/>
</dbReference>
<reference evidence="4 5" key="1">
    <citation type="submission" date="2024-09" db="EMBL/GenBank/DDBJ databases">
        <authorList>
            <person name="Sun Q."/>
            <person name="Mori K."/>
        </authorList>
    </citation>
    <scope>NUCLEOTIDE SEQUENCE [LARGE SCALE GENOMIC DNA]</scope>
    <source>
        <strain evidence="4 5">TBRC 1432</strain>
    </source>
</reference>
<evidence type="ECO:0000313" key="4">
    <source>
        <dbReference type="EMBL" id="MFC0546707.1"/>
    </source>
</evidence>
<dbReference type="SUPFAM" id="SSF51735">
    <property type="entry name" value="NAD(P)-binding Rossmann-fold domains"/>
    <property type="match status" value="1"/>
</dbReference>
<dbReference type="RefSeq" id="WP_273936953.1">
    <property type="nucleotide sequence ID" value="NZ_CP097263.1"/>
</dbReference>
<proteinExistence type="inferred from homology"/>
<dbReference type="SMART" id="SM00822">
    <property type="entry name" value="PKS_KR"/>
    <property type="match status" value="1"/>
</dbReference>
<dbReference type="PRINTS" id="PR00080">
    <property type="entry name" value="SDRFAMILY"/>
</dbReference>
<feature type="domain" description="Ketoreductase" evidence="3">
    <location>
        <begin position="7"/>
        <end position="174"/>
    </location>
</feature>
<dbReference type="PRINTS" id="PR00081">
    <property type="entry name" value="GDHRDH"/>
</dbReference>
<accession>A0ABV6N2M2</accession>
<dbReference type="PANTHER" id="PTHR42760:SF5">
    <property type="entry name" value="2-DEHYDRO-3-DEOXY-D-GLUCONATE 5-DEHYDROGENASE"/>
    <property type="match status" value="1"/>
</dbReference>
<evidence type="ECO:0000259" key="3">
    <source>
        <dbReference type="SMART" id="SM00822"/>
    </source>
</evidence>
<dbReference type="InterPro" id="IPR002347">
    <property type="entry name" value="SDR_fam"/>
</dbReference>